<feature type="region of interest" description="Disordered" evidence="1">
    <location>
        <begin position="171"/>
        <end position="202"/>
    </location>
</feature>
<dbReference type="EMBL" id="QJSX01000007">
    <property type="protein sequence ID" value="PYE53835.1"/>
    <property type="molecule type" value="Genomic_DNA"/>
</dbReference>
<dbReference type="InterPro" id="IPR021889">
    <property type="entry name" value="DUF3500"/>
</dbReference>
<sequence length="419" mass="43796">MKLSPERLNLPLLSRTVAPKPRFLSLTSVPAGTTRFSKGSSMLKKSMILTAVLATVLTGASLTSFSHATAATATTTVAADAQTVKVVNAANAFLNTLSASQKKAVSFAWTDAAQRARWSNFPSGIFQRQGLRWGDMTSAQRTALMSLLGAVLSADGLKMVKEQMAADDVLKTTDGGRQGGGQSGVPAGGPPNGGTPPAGGGGGLNFGSDEYYVSFLGSPSTTNAWTLQFGGHHLAINATVVGPNITLAPTLTGGQPVRTTVNGKTVTVVTQVPEEVKDASALLSSLNAAQKAKAVVSTNRIDLVLGPGQDNKTLQAEGLSGSDMTAAQKTQLLALIRQRLGILNANDLAPKMAAIEKNLKRTYFAWYGPTTSAGDAYFRVTGPTFVMEFSPQSMGGDSSNHLHNMYREIGNDYGAAWTK</sequence>
<dbReference type="Pfam" id="PF12006">
    <property type="entry name" value="DUF3500"/>
    <property type="match status" value="1"/>
</dbReference>
<protein>
    <submittedName>
        <fullName evidence="2">Uncharacterized protein DUF3500</fullName>
    </submittedName>
</protein>
<dbReference type="PANTHER" id="PTHR37489:SF1">
    <property type="entry name" value="DUF3500 DOMAIN-CONTAINING PROTEIN"/>
    <property type="match status" value="1"/>
</dbReference>
<comment type="caution">
    <text evidence="2">The sequence shown here is derived from an EMBL/GenBank/DDBJ whole genome shotgun (WGS) entry which is preliminary data.</text>
</comment>
<name>A0A318S5K2_9DEIO</name>
<gene>
    <name evidence="2" type="ORF">DES52_10793</name>
</gene>
<feature type="compositionally biased region" description="Gly residues" evidence="1">
    <location>
        <begin position="176"/>
        <end position="202"/>
    </location>
</feature>
<dbReference type="PANTHER" id="PTHR37489">
    <property type="entry name" value="DUF3500 DOMAIN-CONTAINING PROTEIN"/>
    <property type="match status" value="1"/>
</dbReference>
<evidence type="ECO:0000256" key="1">
    <source>
        <dbReference type="SAM" id="MobiDB-lite"/>
    </source>
</evidence>
<evidence type="ECO:0000313" key="2">
    <source>
        <dbReference type="EMBL" id="PYE53835.1"/>
    </source>
</evidence>
<dbReference type="RefSeq" id="WP_146237252.1">
    <property type="nucleotide sequence ID" value="NZ_QJSX01000007.1"/>
</dbReference>
<proteinExistence type="predicted"/>
<organism evidence="2 3">
    <name type="scientific">Deinococcus yavapaiensis KR-236</name>
    <dbReference type="NCBI Taxonomy" id="694435"/>
    <lineage>
        <taxon>Bacteria</taxon>
        <taxon>Thermotogati</taxon>
        <taxon>Deinococcota</taxon>
        <taxon>Deinococci</taxon>
        <taxon>Deinococcales</taxon>
        <taxon>Deinococcaceae</taxon>
        <taxon>Deinococcus</taxon>
    </lineage>
</organism>
<reference evidence="2 3" key="1">
    <citation type="submission" date="2018-06" db="EMBL/GenBank/DDBJ databases">
        <title>Genomic Encyclopedia of Type Strains, Phase IV (KMG-IV): sequencing the most valuable type-strain genomes for metagenomic binning, comparative biology and taxonomic classification.</title>
        <authorList>
            <person name="Goeker M."/>
        </authorList>
    </citation>
    <scope>NUCLEOTIDE SEQUENCE [LARGE SCALE GENOMIC DNA]</scope>
    <source>
        <strain evidence="2 3">DSM 18048</strain>
    </source>
</reference>
<dbReference type="OrthoDB" id="581140at2"/>
<dbReference type="AlphaFoldDB" id="A0A318S5K2"/>
<keyword evidence="3" id="KW-1185">Reference proteome</keyword>
<dbReference type="Proteomes" id="UP000248326">
    <property type="component" value="Unassembled WGS sequence"/>
</dbReference>
<accession>A0A318S5K2</accession>
<evidence type="ECO:0000313" key="3">
    <source>
        <dbReference type="Proteomes" id="UP000248326"/>
    </source>
</evidence>